<comment type="similarity">
    <text evidence="3 10">Belongs to the phospholipase D family. C2-PLD subfamily.</text>
</comment>
<keyword evidence="8 10" id="KW-0442">Lipid degradation</keyword>
<dbReference type="InterPro" id="IPR001736">
    <property type="entry name" value="PLipase_D/transphosphatidylase"/>
</dbReference>
<organism evidence="13 14">
    <name type="scientific">Heracleum sosnowskyi</name>
    <dbReference type="NCBI Taxonomy" id="360622"/>
    <lineage>
        <taxon>Eukaryota</taxon>
        <taxon>Viridiplantae</taxon>
        <taxon>Streptophyta</taxon>
        <taxon>Embryophyta</taxon>
        <taxon>Tracheophyta</taxon>
        <taxon>Spermatophyta</taxon>
        <taxon>Magnoliopsida</taxon>
        <taxon>eudicotyledons</taxon>
        <taxon>Gunneridae</taxon>
        <taxon>Pentapetalae</taxon>
        <taxon>asterids</taxon>
        <taxon>campanulids</taxon>
        <taxon>Apiales</taxon>
        <taxon>Apiaceae</taxon>
        <taxon>Apioideae</taxon>
        <taxon>apioid superclade</taxon>
        <taxon>Tordylieae</taxon>
        <taxon>Tordyliinae</taxon>
        <taxon>Heracleum</taxon>
    </lineage>
</organism>
<dbReference type="PROSITE" id="PS50035">
    <property type="entry name" value="PLD"/>
    <property type="match status" value="2"/>
</dbReference>
<dbReference type="SUPFAM" id="SSF56024">
    <property type="entry name" value="Phospholipase D/nuclease"/>
    <property type="match status" value="2"/>
</dbReference>
<comment type="caution">
    <text evidence="13">The sequence shown here is derived from an EMBL/GenBank/DDBJ whole genome shotgun (WGS) entry which is preliminary data.</text>
</comment>
<keyword evidence="14" id="KW-1185">Reference proteome</keyword>
<evidence type="ECO:0000256" key="1">
    <source>
        <dbReference type="ARBA" id="ARBA00000798"/>
    </source>
</evidence>
<evidence type="ECO:0000256" key="8">
    <source>
        <dbReference type="ARBA" id="ARBA00022963"/>
    </source>
</evidence>
<dbReference type="CDD" id="cd04015">
    <property type="entry name" value="C2_plant_PLD"/>
    <property type="match status" value="1"/>
</dbReference>
<evidence type="ECO:0000256" key="2">
    <source>
        <dbReference type="ARBA" id="ARBA00001913"/>
    </source>
</evidence>
<dbReference type="GO" id="GO:0004630">
    <property type="term" value="F:phospholipase D activity"/>
    <property type="evidence" value="ECO:0007669"/>
    <property type="project" value="UniProtKB-EC"/>
</dbReference>
<dbReference type="Pfam" id="PF12357">
    <property type="entry name" value="PLD_C"/>
    <property type="match status" value="1"/>
</dbReference>
<comment type="catalytic activity">
    <reaction evidence="1 10">
        <text>a 1,2-diacyl-sn-glycero-3-phosphocholine + H2O = a 1,2-diacyl-sn-glycero-3-phosphate + choline + H(+)</text>
        <dbReference type="Rhea" id="RHEA:14445"/>
        <dbReference type="ChEBI" id="CHEBI:15354"/>
        <dbReference type="ChEBI" id="CHEBI:15377"/>
        <dbReference type="ChEBI" id="CHEBI:15378"/>
        <dbReference type="ChEBI" id="CHEBI:57643"/>
        <dbReference type="ChEBI" id="CHEBI:58608"/>
        <dbReference type="EC" id="3.1.4.4"/>
    </reaction>
</comment>
<comment type="function">
    <text evidence="10">Hydrolyzes glycerol-phospholipids at the terminal phosphodiesteric bond.</text>
</comment>
<evidence type="ECO:0000256" key="4">
    <source>
        <dbReference type="ARBA" id="ARBA00022723"/>
    </source>
</evidence>
<dbReference type="PANTHER" id="PTHR18896:SF153">
    <property type="entry name" value="PHOSPHOLIPASE D"/>
    <property type="match status" value="1"/>
</dbReference>
<dbReference type="FunFam" id="3.30.870.10:FF:000025">
    <property type="entry name" value="Phospholipase D delta"/>
    <property type="match status" value="1"/>
</dbReference>
<sequence length="890" mass="100889">MTLCIITSHLQLDEPGSVRQFYMMVSYLARHSISYSMDWHHAVDRRSETSSIPVFLHGDLNIWIKEARALPNLDLASERLRKCFTVFGSCGICTIDKKSTSPGRRSGKQAVITSDPYVSICLRGATVAQTRVIFNSENPSWDEHFCVPVAHPVVNVELQVKDNDVLGAQLIGIVWIPAEKILSGNDIDGWFPITGPYETSKPSPELHFCVKFRPVEVNPLYSDGVGSGPEYTGVPNTYFPLRKGGNVTLYQDAHVPHNMLPEIPLDEGKTFRQNQCWEDICHAMLEAHNLIYVTGWSIYHRIKLIREPTKPLPSAGELTLGELLKYKSEEGLRVILLVWDDKTSHDKFLFKTDGVMQTHDEETKKFFKHSSVHCVLCPRYASSKLSIFKQQVVGTLFTHHQKCVLLDTQATGNNRKITAFIGGLDLCDGRYDTPEHRLFSDFDTIFENDVHNPTFASVPGGPREPWHDLHCKIDGPAAYDIMTNFEQRWRKAAKWRDIRFRHVRHWHENTLLKIERLSFILTPKSGPDGDLDLRVTTEEDPENWHVQVFRSIDSGSVKGFPKGTKEAEAQSLVCGKNLKVDRSIHTAYVKAIRSAQHFIYIENQYFIGSSYYWPSYKNAGADNLIPMELALKIANKIGEDERFSVYILVPMWPEGIPSSGSVQEILYWQGQTISMMYGIVAEALEKSGLDEAHHPQDYLNFYCLGKREIPSPDSISHHDIPPDIHTLKSSQKHGRFMIYVHAKGMIVDDEYILMGSANLNQRSLDGSRDTEIAMGSYQPKYTWASQQNHPRGQVYGYRMSLWAEHLGKLEKCFEDPQSPECVEHVNKIAKSNWDTFVGEENQELMGHLMKYPIHVGRDGKVSALPGHELFPDVGGKVLGAPTNLPDVLTT</sequence>
<dbReference type="EMBL" id="JAUIZM010000017">
    <property type="protein sequence ID" value="KAK1352467.1"/>
    <property type="molecule type" value="Genomic_DNA"/>
</dbReference>
<dbReference type="SUPFAM" id="SSF49562">
    <property type="entry name" value="C2 domain (Calcium/lipid-binding domain, CaLB)"/>
    <property type="match status" value="1"/>
</dbReference>
<evidence type="ECO:0000313" key="13">
    <source>
        <dbReference type="EMBL" id="KAK1352467.1"/>
    </source>
</evidence>
<dbReference type="AlphaFoldDB" id="A0AAD8GQA7"/>
<dbReference type="InterPro" id="IPR011402">
    <property type="entry name" value="PLipase_D_pln"/>
</dbReference>
<keyword evidence="6 10" id="KW-0378">Hydrolase</keyword>
<dbReference type="GO" id="GO:0009395">
    <property type="term" value="P:phospholipid catabolic process"/>
    <property type="evidence" value="ECO:0007669"/>
    <property type="project" value="TreeGrafter"/>
</dbReference>
<proteinExistence type="inferred from homology"/>
<feature type="domain" description="C2" evidence="11">
    <location>
        <begin position="41"/>
        <end position="191"/>
    </location>
</feature>
<keyword evidence="5" id="KW-0677">Repeat</keyword>
<dbReference type="InterPro" id="IPR035892">
    <property type="entry name" value="C2_domain_sf"/>
</dbReference>
<dbReference type="EC" id="3.1.4.4" evidence="10"/>
<dbReference type="GO" id="GO:0005509">
    <property type="term" value="F:calcium ion binding"/>
    <property type="evidence" value="ECO:0007669"/>
    <property type="project" value="InterPro"/>
</dbReference>
<dbReference type="Pfam" id="PF00168">
    <property type="entry name" value="C2"/>
    <property type="match status" value="1"/>
</dbReference>
<keyword evidence="4" id="KW-0479">Metal-binding</keyword>
<dbReference type="InterPro" id="IPR000008">
    <property type="entry name" value="C2_dom"/>
</dbReference>
<reference evidence="13" key="1">
    <citation type="submission" date="2023-02" db="EMBL/GenBank/DDBJ databases">
        <title>Genome of toxic invasive species Heracleum sosnowskyi carries increased number of genes despite the absence of recent whole-genome duplications.</title>
        <authorList>
            <person name="Schelkunov M."/>
            <person name="Shtratnikova V."/>
            <person name="Makarenko M."/>
            <person name="Klepikova A."/>
            <person name="Omelchenko D."/>
            <person name="Novikova G."/>
            <person name="Obukhova E."/>
            <person name="Bogdanov V."/>
            <person name="Penin A."/>
            <person name="Logacheva M."/>
        </authorList>
    </citation>
    <scope>NUCLEOTIDE SEQUENCE</scope>
    <source>
        <strain evidence="13">Hsosn_3</strain>
        <tissue evidence="13">Leaf</tissue>
    </source>
</reference>
<accession>A0AAD8GQA7</accession>
<feature type="domain" description="PLD phosphodiesterase" evidence="12">
    <location>
        <begin position="736"/>
        <end position="763"/>
    </location>
</feature>
<evidence type="ECO:0000313" key="14">
    <source>
        <dbReference type="Proteomes" id="UP001237642"/>
    </source>
</evidence>
<feature type="domain" description="PLD phosphodiesterase" evidence="12">
    <location>
        <begin position="395"/>
        <end position="430"/>
    </location>
</feature>
<evidence type="ECO:0000256" key="5">
    <source>
        <dbReference type="ARBA" id="ARBA00022737"/>
    </source>
</evidence>
<protein>
    <recommendedName>
        <fullName evidence="10">Phospholipase D</fullName>
        <ecNumber evidence="10">3.1.4.4</ecNumber>
    </recommendedName>
</protein>
<keyword evidence="9" id="KW-0443">Lipid metabolism</keyword>
<evidence type="ECO:0000256" key="6">
    <source>
        <dbReference type="ARBA" id="ARBA00022801"/>
    </source>
</evidence>
<dbReference type="Proteomes" id="UP001237642">
    <property type="component" value="Unassembled WGS sequence"/>
</dbReference>
<dbReference type="SMART" id="SM00239">
    <property type="entry name" value="C2"/>
    <property type="match status" value="1"/>
</dbReference>
<evidence type="ECO:0000256" key="9">
    <source>
        <dbReference type="ARBA" id="ARBA00023098"/>
    </source>
</evidence>
<dbReference type="InterPro" id="IPR015679">
    <property type="entry name" value="PLipase_D_fam"/>
</dbReference>
<dbReference type="PIRSF" id="PIRSF036470">
    <property type="entry name" value="PLD_plant"/>
    <property type="match status" value="1"/>
</dbReference>
<dbReference type="GO" id="GO:0046470">
    <property type="term" value="P:phosphatidylcholine metabolic process"/>
    <property type="evidence" value="ECO:0007669"/>
    <property type="project" value="InterPro"/>
</dbReference>
<evidence type="ECO:0000259" key="11">
    <source>
        <dbReference type="PROSITE" id="PS50004"/>
    </source>
</evidence>
<evidence type="ECO:0000256" key="7">
    <source>
        <dbReference type="ARBA" id="ARBA00022837"/>
    </source>
</evidence>
<dbReference type="InterPro" id="IPR024632">
    <property type="entry name" value="PLipase_D_C"/>
</dbReference>
<reference evidence="13" key="2">
    <citation type="submission" date="2023-05" db="EMBL/GenBank/DDBJ databases">
        <authorList>
            <person name="Schelkunov M.I."/>
        </authorList>
    </citation>
    <scope>NUCLEOTIDE SEQUENCE</scope>
    <source>
        <strain evidence="13">Hsosn_3</strain>
        <tissue evidence="13">Leaf</tissue>
    </source>
</reference>
<dbReference type="PANTHER" id="PTHR18896">
    <property type="entry name" value="PHOSPHOLIPASE D"/>
    <property type="match status" value="1"/>
</dbReference>
<evidence type="ECO:0000256" key="10">
    <source>
        <dbReference type="PIRNR" id="PIRNR036470"/>
    </source>
</evidence>
<dbReference type="Pfam" id="PF00614">
    <property type="entry name" value="PLDc"/>
    <property type="match status" value="1"/>
</dbReference>
<evidence type="ECO:0000259" key="12">
    <source>
        <dbReference type="PROSITE" id="PS50035"/>
    </source>
</evidence>
<dbReference type="SMART" id="SM00155">
    <property type="entry name" value="PLDc"/>
    <property type="match status" value="2"/>
</dbReference>
<dbReference type="PROSITE" id="PS50004">
    <property type="entry name" value="C2"/>
    <property type="match status" value="1"/>
</dbReference>
<evidence type="ECO:0000256" key="3">
    <source>
        <dbReference type="ARBA" id="ARBA00010683"/>
    </source>
</evidence>
<dbReference type="GO" id="GO:0005886">
    <property type="term" value="C:plasma membrane"/>
    <property type="evidence" value="ECO:0007669"/>
    <property type="project" value="TreeGrafter"/>
</dbReference>
<name>A0AAD8GQA7_9APIA</name>
<keyword evidence="7 10" id="KW-0106">Calcium</keyword>
<dbReference type="Gene3D" id="2.60.40.150">
    <property type="entry name" value="C2 domain"/>
    <property type="match status" value="1"/>
</dbReference>
<dbReference type="Gene3D" id="3.30.870.10">
    <property type="entry name" value="Endonuclease Chain A"/>
    <property type="match status" value="2"/>
</dbReference>
<comment type="cofactor">
    <cofactor evidence="2 10">
        <name>Ca(2+)</name>
        <dbReference type="ChEBI" id="CHEBI:29108"/>
    </cofactor>
</comment>
<gene>
    <name evidence="13" type="ORF">POM88_053406</name>
</gene>